<organism evidence="4 5">
    <name type="scientific">Umbelopsis ramanniana AG</name>
    <dbReference type="NCBI Taxonomy" id="1314678"/>
    <lineage>
        <taxon>Eukaryota</taxon>
        <taxon>Fungi</taxon>
        <taxon>Fungi incertae sedis</taxon>
        <taxon>Mucoromycota</taxon>
        <taxon>Mucoromycotina</taxon>
        <taxon>Umbelopsidomycetes</taxon>
        <taxon>Umbelopsidales</taxon>
        <taxon>Umbelopsidaceae</taxon>
        <taxon>Umbelopsis</taxon>
    </lineage>
</organism>
<evidence type="ECO:0000259" key="3">
    <source>
        <dbReference type="Pfam" id="PF02230"/>
    </source>
</evidence>
<dbReference type="PANTHER" id="PTHR10655:SF63">
    <property type="entry name" value="PHOSPHOLIPASE_CARBOXYLESTERASE_THIOESTERASE DOMAIN-CONTAINING PROTEIN"/>
    <property type="match status" value="1"/>
</dbReference>
<keyword evidence="5" id="KW-1185">Reference proteome</keyword>
<dbReference type="EMBL" id="MU620959">
    <property type="protein sequence ID" value="KAI8576233.1"/>
    <property type="molecule type" value="Genomic_DNA"/>
</dbReference>
<dbReference type="Proteomes" id="UP001206595">
    <property type="component" value="Unassembled WGS sequence"/>
</dbReference>
<dbReference type="InterPro" id="IPR001375">
    <property type="entry name" value="Peptidase_S9_cat"/>
</dbReference>
<evidence type="ECO:0000259" key="2">
    <source>
        <dbReference type="Pfam" id="PF00326"/>
    </source>
</evidence>
<dbReference type="Gene3D" id="3.40.50.1820">
    <property type="entry name" value="alpha/beta hydrolase"/>
    <property type="match status" value="1"/>
</dbReference>
<comment type="caution">
    <text evidence="4">The sequence shown here is derived from an EMBL/GenBank/DDBJ whole genome shotgun (WGS) entry which is preliminary data.</text>
</comment>
<accession>A0AAD5E323</accession>
<dbReference type="AlphaFoldDB" id="A0AAD5E323"/>
<dbReference type="SUPFAM" id="SSF53474">
    <property type="entry name" value="alpha/beta-Hydrolases"/>
    <property type="match status" value="1"/>
</dbReference>
<dbReference type="GO" id="GO:0052689">
    <property type="term" value="F:carboxylic ester hydrolase activity"/>
    <property type="evidence" value="ECO:0007669"/>
    <property type="project" value="TreeGrafter"/>
</dbReference>
<dbReference type="GO" id="GO:0006508">
    <property type="term" value="P:proteolysis"/>
    <property type="evidence" value="ECO:0007669"/>
    <property type="project" value="InterPro"/>
</dbReference>
<dbReference type="InterPro" id="IPR050565">
    <property type="entry name" value="LYPA1-2/EST-like"/>
</dbReference>
<reference evidence="4" key="2">
    <citation type="journal article" date="2022" name="Proc. Natl. Acad. Sci. U.S.A.">
        <title>Diploid-dominant life cycles characterize the early evolution of Fungi.</title>
        <authorList>
            <person name="Amses K.R."/>
            <person name="Simmons D.R."/>
            <person name="Longcore J.E."/>
            <person name="Mondo S.J."/>
            <person name="Seto K."/>
            <person name="Jeronimo G.H."/>
            <person name="Bonds A.E."/>
            <person name="Quandt C.A."/>
            <person name="Davis W.J."/>
            <person name="Chang Y."/>
            <person name="Federici B.A."/>
            <person name="Kuo A."/>
            <person name="LaButti K."/>
            <person name="Pangilinan J."/>
            <person name="Andreopoulos W."/>
            <person name="Tritt A."/>
            <person name="Riley R."/>
            <person name="Hundley H."/>
            <person name="Johnson J."/>
            <person name="Lipzen A."/>
            <person name="Barry K."/>
            <person name="Lang B.F."/>
            <person name="Cuomo C.A."/>
            <person name="Buchler N.E."/>
            <person name="Grigoriev I.V."/>
            <person name="Spatafora J.W."/>
            <person name="Stajich J.E."/>
            <person name="James T.Y."/>
        </authorList>
    </citation>
    <scope>NUCLEOTIDE SEQUENCE</scope>
    <source>
        <strain evidence="4">AG</strain>
    </source>
</reference>
<dbReference type="GeneID" id="75917070"/>
<dbReference type="GO" id="GO:0008236">
    <property type="term" value="F:serine-type peptidase activity"/>
    <property type="evidence" value="ECO:0007669"/>
    <property type="project" value="InterPro"/>
</dbReference>
<dbReference type="InterPro" id="IPR029058">
    <property type="entry name" value="AB_hydrolase_fold"/>
</dbReference>
<dbReference type="PANTHER" id="PTHR10655">
    <property type="entry name" value="LYSOPHOSPHOLIPASE-RELATED"/>
    <property type="match status" value="1"/>
</dbReference>
<feature type="domain" description="Peptidase S9 prolyl oligopeptidase catalytic" evidence="2">
    <location>
        <begin position="194"/>
        <end position="262"/>
    </location>
</feature>
<evidence type="ECO:0000256" key="1">
    <source>
        <dbReference type="ARBA" id="ARBA00006499"/>
    </source>
</evidence>
<comment type="similarity">
    <text evidence="1">Belongs to the AB hydrolase superfamily. AB hydrolase 2 family.</text>
</comment>
<dbReference type="GO" id="GO:0005737">
    <property type="term" value="C:cytoplasm"/>
    <property type="evidence" value="ECO:0007669"/>
    <property type="project" value="TreeGrafter"/>
</dbReference>
<dbReference type="Pfam" id="PF00326">
    <property type="entry name" value="Peptidase_S9"/>
    <property type="match status" value="1"/>
</dbReference>
<name>A0AAD5E323_UMBRA</name>
<feature type="domain" description="Phospholipase/carboxylesterase/thioesterase" evidence="3">
    <location>
        <begin position="8"/>
        <end position="166"/>
    </location>
</feature>
<dbReference type="RefSeq" id="XP_051441237.1">
    <property type="nucleotide sequence ID" value="XM_051591727.1"/>
</dbReference>
<dbReference type="Pfam" id="PF02230">
    <property type="entry name" value="Abhydrolase_2"/>
    <property type="match status" value="1"/>
</dbReference>
<dbReference type="GO" id="GO:0008474">
    <property type="term" value="F:palmitoyl-(protein) hydrolase activity"/>
    <property type="evidence" value="ECO:0007669"/>
    <property type="project" value="TreeGrafter"/>
</dbReference>
<gene>
    <name evidence="4" type="ORF">K450DRAFT_257763</name>
</gene>
<proteinExistence type="inferred from homology"/>
<sequence>MDDTEKTYVVLPLADHTHTVILLHGRDSTAAEFAEEFFESQASDRRTLCEIFPNFKWVFPNSGQRNSTRFEMEMAQWFDIWSVEEPENRKELQVAGLTESVAFILNIIRDEASSVPPEHIFLGGISQGCATAIHALMHCDIQLNGFIGFCGWLPFQEEIETITKNTTTAGSLQEIRSILKPTSSDSYISARGQPYGKSKSALSTPVFLSHSLDDPIVPVSNGKKLYQDLNCLGMTVIWKAYEDGGHWINEPQGVDDMVDFLQNIVTV</sequence>
<dbReference type="InterPro" id="IPR003140">
    <property type="entry name" value="PLipase/COase/thioEstase"/>
</dbReference>
<evidence type="ECO:0000313" key="5">
    <source>
        <dbReference type="Proteomes" id="UP001206595"/>
    </source>
</evidence>
<evidence type="ECO:0000313" key="4">
    <source>
        <dbReference type="EMBL" id="KAI8576233.1"/>
    </source>
</evidence>
<reference evidence="4" key="1">
    <citation type="submission" date="2021-06" db="EMBL/GenBank/DDBJ databases">
        <authorList>
            <consortium name="DOE Joint Genome Institute"/>
            <person name="Mondo S.J."/>
            <person name="Amses K.R."/>
            <person name="Simmons D.R."/>
            <person name="Longcore J.E."/>
            <person name="Seto K."/>
            <person name="Alves G.H."/>
            <person name="Bonds A.E."/>
            <person name="Quandt C.A."/>
            <person name="Davis W.J."/>
            <person name="Chang Y."/>
            <person name="Letcher P.M."/>
            <person name="Powell M.J."/>
            <person name="Kuo A."/>
            <person name="Labutti K."/>
            <person name="Pangilinan J."/>
            <person name="Andreopoulos W."/>
            <person name="Tritt A."/>
            <person name="Riley R."/>
            <person name="Hundley H."/>
            <person name="Johnson J."/>
            <person name="Lipzen A."/>
            <person name="Barry K."/>
            <person name="Berbee M.L."/>
            <person name="Buchler N.E."/>
            <person name="Grigoriev I.V."/>
            <person name="Spatafora J.W."/>
            <person name="Stajich J.E."/>
            <person name="James T.Y."/>
        </authorList>
    </citation>
    <scope>NUCLEOTIDE SEQUENCE</scope>
    <source>
        <strain evidence="4">AG</strain>
    </source>
</reference>
<protein>
    <submittedName>
        <fullName evidence="4">Uncharacterized protein</fullName>
    </submittedName>
</protein>